<proteinExistence type="predicted"/>
<evidence type="ECO:0000313" key="3">
    <source>
        <dbReference type="Proteomes" id="UP000008281"/>
    </source>
</evidence>
<dbReference type="InParanoid" id="E3M5S4"/>
<dbReference type="Proteomes" id="UP000008281">
    <property type="component" value="Unassembled WGS sequence"/>
</dbReference>
<name>E3M5S4_CAERE</name>
<reference evidence="2" key="1">
    <citation type="submission" date="2007-07" db="EMBL/GenBank/DDBJ databases">
        <title>PCAP assembly of the Caenorhabditis remanei genome.</title>
        <authorList>
            <consortium name="The Caenorhabditis remanei Sequencing Consortium"/>
            <person name="Wilson R.K."/>
        </authorList>
    </citation>
    <scope>NUCLEOTIDE SEQUENCE [LARGE SCALE GENOMIC DNA]</scope>
    <source>
        <strain evidence="2">PB4641</strain>
    </source>
</reference>
<organism evidence="3">
    <name type="scientific">Caenorhabditis remanei</name>
    <name type="common">Caenorhabditis vulgaris</name>
    <dbReference type="NCBI Taxonomy" id="31234"/>
    <lineage>
        <taxon>Eukaryota</taxon>
        <taxon>Metazoa</taxon>
        <taxon>Ecdysozoa</taxon>
        <taxon>Nematoda</taxon>
        <taxon>Chromadorea</taxon>
        <taxon>Rhabditida</taxon>
        <taxon>Rhabditina</taxon>
        <taxon>Rhabditomorpha</taxon>
        <taxon>Rhabditoidea</taxon>
        <taxon>Rhabditidae</taxon>
        <taxon>Peloderinae</taxon>
        <taxon>Caenorhabditis</taxon>
    </lineage>
</organism>
<evidence type="ECO:0000313" key="2">
    <source>
        <dbReference type="EMBL" id="EFO92425.1"/>
    </source>
</evidence>
<dbReference type="AlphaFoldDB" id="E3M5S4"/>
<protein>
    <submittedName>
        <fullName evidence="2">Uncharacterized protein</fullName>
    </submittedName>
</protein>
<keyword evidence="3" id="KW-1185">Reference proteome</keyword>
<evidence type="ECO:0000256" key="1">
    <source>
        <dbReference type="SAM" id="MobiDB-lite"/>
    </source>
</evidence>
<accession>E3M5S4</accession>
<dbReference type="EMBL" id="DS268425">
    <property type="protein sequence ID" value="EFO92425.1"/>
    <property type="molecule type" value="Genomic_DNA"/>
</dbReference>
<sequence>MSGSPDSLSPLRVTSPDAPELPAKKDSSEEDPSSLIDKDQEELPETEKGKISEFLKKFNSLYNEVIEDHHQQEYLIGFCLILKPYIDSYKKHLFFWNEIFSYSRIWTFVLQVLGETQEVALKTDAFNVCRDIAEQWSHSDNSESVFRGRRAEFYVQRTLNILEMAESTEIVSIVDNILHYFATSNKGTESMITNGLFRKVKNHLKRARMSKNLAIELSPCHLSELLKNIERKRSMVDWIIKRLRDTSSPKTEHCGTFSYYSGTCFLVTTLEMVNCDDVIAKLLRDYYRSVRLGGLSVLQILSCAVEASYQNPEHAIHTGVLFEFLEGKNYGMDIEYKRGGFTSILMKYILKNVPEIKKLFSFTQILNDEPISSIMLETKDGFEEVEGVYVLEYEIFSELPQKLVIHFKVLLDQLAPYPLLLATDKMDTAVYKLKSFCTKTVEGDNGHALAFVWKNGRWWKMNSGRKEATDFSVTSVVNDILIAIYEKDEETM</sequence>
<gene>
    <name evidence="2" type="ORF">CRE_10969</name>
</gene>
<dbReference type="HOGENOM" id="CLU_554593_0_0_1"/>
<feature type="region of interest" description="Disordered" evidence="1">
    <location>
        <begin position="1"/>
        <end position="46"/>
    </location>
</feature>